<comment type="caution">
    <text evidence="8">The sequence shown here is derived from an EMBL/GenBank/DDBJ whole genome shotgun (WGS) entry which is preliminary data.</text>
</comment>
<keyword evidence="2 5" id="KW-0597">Phosphoprotein</keyword>
<dbReference type="Pfam" id="PF00072">
    <property type="entry name" value="Response_reg"/>
    <property type="match status" value="1"/>
</dbReference>
<dbReference type="CDD" id="cd17535">
    <property type="entry name" value="REC_NarL-like"/>
    <property type="match status" value="1"/>
</dbReference>
<evidence type="ECO:0000256" key="3">
    <source>
        <dbReference type="ARBA" id="ARBA00023125"/>
    </source>
</evidence>
<dbReference type="InterPro" id="IPR016032">
    <property type="entry name" value="Sig_transdc_resp-reg_C-effctor"/>
</dbReference>
<evidence type="ECO:0000256" key="4">
    <source>
        <dbReference type="ARBA" id="ARBA00024867"/>
    </source>
</evidence>
<dbReference type="Proteomes" id="UP000238415">
    <property type="component" value="Unassembled WGS sequence"/>
</dbReference>
<evidence type="ECO:0000313" key="9">
    <source>
        <dbReference type="Proteomes" id="UP000238415"/>
    </source>
</evidence>
<dbReference type="InterPro" id="IPR051015">
    <property type="entry name" value="EvgA-like"/>
</dbReference>
<keyword evidence="9" id="KW-1185">Reference proteome</keyword>
<dbReference type="PROSITE" id="PS00622">
    <property type="entry name" value="HTH_LUXR_1"/>
    <property type="match status" value="1"/>
</dbReference>
<name>A0A2T0AWE6_9FIRM</name>
<evidence type="ECO:0000259" key="7">
    <source>
        <dbReference type="PROSITE" id="PS50110"/>
    </source>
</evidence>
<dbReference type="PROSITE" id="PS50043">
    <property type="entry name" value="HTH_LUXR_2"/>
    <property type="match status" value="1"/>
</dbReference>
<dbReference type="Gene3D" id="3.40.50.2300">
    <property type="match status" value="1"/>
</dbReference>
<dbReference type="PRINTS" id="PR00038">
    <property type="entry name" value="HTHLUXR"/>
</dbReference>
<dbReference type="PANTHER" id="PTHR45566:SF2">
    <property type="entry name" value="NARL SUBFAMILY"/>
    <property type="match status" value="1"/>
</dbReference>
<keyword evidence="3" id="KW-0238">DNA-binding</keyword>
<dbReference type="InterPro" id="IPR011006">
    <property type="entry name" value="CheY-like_superfamily"/>
</dbReference>
<dbReference type="GO" id="GO:0006355">
    <property type="term" value="P:regulation of DNA-templated transcription"/>
    <property type="evidence" value="ECO:0007669"/>
    <property type="project" value="InterPro"/>
</dbReference>
<dbReference type="InterPro" id="IPR001789">
    <property type="entry name" value="Sig_transdc_resp-reg_receiver"/>
</dbReference>
<dbReference type="Pfam" id="PF00196">
    <property type="entry name" value="GerE"/>
    <property type="match status" value="1"/>
</dbReference>
<dbReference type="SMART" id="SM00421">
    <property type="entry name" value="HTH_LUXR"/>
    <property type="match status" value="1"/>
</dbReference>
<dbReference type="PANTHER" id="PTHR45566">
    <property type="entry name" value="HTH-TYPE TRANSCRIPTIONAL REGULATOR YHJB-RELATED"/>
    <property type="match status" value="1"/>
</dbReference>
<dbReference type="SUPFAM" id="SSF46894">
    <property type="entry name" value="C-terminal effector domain of the bipartite response regulators"/>
    <property type="match status" value="1"/>
</dbReference>
<dbReference type="InterPro" id="IPR058245">
    <property type="entry name" value="NreC/VraR/RcsB-like_REC"/>
</dbReference>
<feature type="modified residue" description="4-aspartylphosphate" evidence="5">
    <location>
        <position position="56"/>
    </location>
</feature>
<feature type="domain" description="Response regulatory" evidence="7">
    <location>
        <begin position="5"/>
        <end position="121"/>
    </location>
</feature>
<sequence>MEQIRIVLADDHPIYRSGLHAALDVEPDFNVIGEAGDLSQLIATVEQLQPDILLLDVILGNENSLRILDFLHEVAPRMRIVILTAFADRDIIITAIKSGVHGFIIKEAGRIEIAAAIRCVYQNKAYLDPRVTGIVFKFINNFICKHNQEARNTGDGEQLLKSEKLLSKREKEIFLLARRGLKNKEIATHLHISAHTVHNHLLNIYRKLGISNRHQLMMIANDHE</sequence>
<dbReference type="EMBL" id="PVXM01000006">
    <property type="protein sequence ID" value="PRR75045.1"/>
    <property type="molecule type" value="Genomic_DNA"/>
</dbReference>
<gene>
    <name evidence="8" type="primary">nreC_1</name>
    <name evidence="8" type="ORF">MOHU_05520</name>
</gene>
<proteinExistence type="predicted"/>
<dbReference type="AlphaFoldDB" id="A0A2T0AWE6"/>
<dbReference type="SUPFAM" id="SSF52172">
    <property type="entry name" value="CheY-like"/>
    <property type="match status" value="1"/>
</dbReference>
<evidence type="ECO:0000256" key="1">
    <source>
        <dbReference type="ARBA" id="ARBA00018672"/>
    </source>
</evidence>
<dbReference type="GO" id="GO:0000160">
    <property type="term" value="P:phosphorelay signal transduction system"/>
    <property type="evidence" value="ECO:0007669"/>
    <property type="project" value="InterPro"/>
</dbReference>
<dbReference type="InterPro" id="IPR000792">
    <property type="entry name" value="Tscrpt_reg_LuxR_C"/>
</dbReference>
<evidence type="ECO:0000259" key="6">
    <source>
        <dbReference type="PROSITE" id="PS50043"/>
    </source>
</evidence>
<protein>
    <recommendedName>
        <fullName evidence="1">Stage 0 sporulation protein A homolog</fullName>
    </recommendedName>
</protein>
<feature type="domain" description="HTH luxR-type" evidence="6">
    <location>
        <begin position="159"/>
        <end position="224"/>
    </location>
</feature>
<reference evidence="8 9" key="1">
    <citation type="submission" date="2018-03" db="EMBL/GenBank/DDBJ databases">
        <title>Genome sequence of Moorella humiferrea DSM 23265.</title>
        <authorList>
            <person name="Poehlein A."/>
            <person name="Daniel R."/>
        </authorList>
    </citation>
    <scope>NUCLEOTIDE SEQUENCE [LARGE SCALE GENOMIC DNA]</scope>
    <source>
        <strain evidence="8 9">DSM 23265</strain>
    </source>
</reference>
<dbReference type="SMART" id="SM00448">
    <property type="entry name" value="REC"/>
    <property type="match status" value="1"/>
</dbReference>
<dbReference type="OrthoDB" id="9779069at2"/>
<dbReference type="CDD" id="cd06170">
    <property type="entry name" value="LuxR_C_like"/>
    <property type="match status" value="1"/>
</dbReference>
<accession>A0A2T0AWE6</accession>
<evidence type="ECO:0000313" key="8">
    <source>
        <dbReference type="EMBL" id="PRR75045.1"/>
    </source>
</evidence>
<dbReference type="GO" id="GO:0003677">
    <property type="term" value="F:DNA binding"/>
    <property type="evidence" value="ECO:0007669"/>
    <property type="project" value="UniProtKB-KW"/>
</dbReference>
<comment type="function">
    <text evidence="4">May play the central regulatory role in sporulation. It may be an element of the effector pathway responsible for the activation of sporulation genes in response to nutritional stress. Spo0A may act in concert with spo0H (a sigma factor) to control the expression of some genes that are critical to the sporulation process.</text>
</comment>
<dbReference type="PROSITE" id="PS50110">
    <property type="entry name" value="RESPONSE_REGULATORY"/>
    <property type="match status" value="1"/>
</dbReference>
<dbReference type="RefSeq" id="WP_106004565.1">
    <property type="nucleotide sequence ID" value="NZ_CP136419.1"/>
</dbReference>
<organism evidence="8 9">
    <name type="scientific">Neomoorella humiferrea</name>
    <dbReference type="NCBI Taxonomy" id="676965"/>
    <lineage>
        <taxon>Bacteria</taxon>
        <taxon>Bacillati</taxon>
        <taxon>Bacillota</taxon>
        <taxon>Clostridia</taxon>
        <taxon>Neomoorellales</taxon>
        <taxon>Neomoorellaceae</taxon>
        <taxon>Neomoorella</taxon>
    </lineage>
</organism>
<evidence type="ECO:0000256" key="2">
    <source>
        <dbReference type="ARBA" id="ARBA00022553"/>
    </source>
</evidence>
<evidence type="ECO:0000256" key="5">
    <source>
        <dbReference type="PROSITE-ProRule" id="PRU00169"/>
    </source>
</evidence>